<keyword evidence="1" id="KW-1133">Transmembrane helix</keyword>
<dbReference type="EMBL" id="JBEAFC010000004">
    <property type="protein sequence ID" value="KAL1559203.1"/>
    <property type="molecule type" value="Genomic_DNA"/>
</dbReference>
<keyword evidence="1" id="KW-0472">Membrane</keyword>
<protein>
    <submittedName>
        <fullName evidence="2">Uncharacterized protein</fullName>
    </submittedName>
</protein>
<evidence type="ECO:0000313" key="3">
    <source>
        <dbReference type="Proteomes" id="UP001567538"/>
    </source>
</evidence>
<keyword evidence="3" id="KW-1185">Reference proteome</keyword>
<dbReference type="Proteomes" id="UP001567538">
    <property type="component" value="Unassembled WGS sequence"/>
</dbReference>
<proteinExistence type="predicted"/>
<evidence type="ECO:0000313" key="2">
    <source>
        <dbReference type="EMBL" id="KAL1559203.1"/>
    </source>
</evidence>
<organism evidence="2 3">
    <name type="scientific">Salvia divinorum</name>
    <name type="common">Maria pastora</name>
    <name type="synonym">Diviner's sage</name>
    <dbReference type="NCBI Taxonomy" id="28513"/>
    <lineage>
        <taxon>Eukaryota</taxon>
        <taxon>Viridiplantae</taxon>
        <taxon>Streptophyta</taxon>
        <taxon>Embryophyta</taxon>
        <taxon>Tracheophyta</taxon>
        <taxon>Spermatophyta</taxon>
        <taxon>Magnoliopsida</taxon>
        <taxon>eudicotyledons</taxon>
        <taxon>Gunneridae</taxon>
        <taxon>Pentapetalae</taxon>
        <taxon>asterids</taxon>
        <taxon>lamiids</taxon>
        <taxon>Lamiales</taxon>
        <taxon>Lamiaceae</taxon>
        <taxon>Nepetoideae</taxon>
        <taxon>Mentheae</taxon>
        <taxon>Salviinae</taxon>
        <taxon>Salvia</taxon>
        <taxon>Salvia subgen. Calosphace</taxon>
    </lineage>
</organism>
<evidence type="ECO:0000256" key="1">
    <source>
        <dbReference type="SAM" id="Phobius"/>
    </source>
</evidence>
<comment type="caution">
    <text evidence="2">The sequence shown here is derived from an EMBL/GenBank/DDBJ whole genome shotgun (WGS) entry which is preliminary data.</text>
</comment>
<dbReference type="AlphaFoldDB" id="A0ABD1HUK9"/>
<name>A0ABD1HUK9_SALDI</name>
<feature type="transmembrane region" description="Helical" evidence="1">
    <location>
        <begin position="12"/>
        <end position="32"/>
    </location>
</feature>
<sequence>MDKDKTCSELKVAFLLLLLSINKAVVLSPFLVTPSKFRFPGEMPDAVLKSLHQSKSTVQDSAKSVANNLNI</sequence>
<gene>
    <name evidence="2" type="ORF">AAHA92_09572</name>
</gene>
<keyword evidence="1" id="KW-0812">Transmembrane</keyword>
<reference evidence="2 3" key="1">
    <citation type="submission" date="2024-06" db="EMBL/GenBank/DDBJ databases">
        <title>A chromosome level genome sequence of Diviner's sage (Salvia divinorum).</title>
        <authorList>
            <person name="Ford S.A."/>
            <person name="Ro D.-K."/>
            <person name="Ness R.W."/>
            <person name="Phillips M.A."/>
        </authorList>
    </citation>
    <scope>NUCLEOTIDE SEQUENCE [LARGE SCALE GENOMIC DNA]</scope>
    <source>
        <strain evidence="2">SAF-2024a</strain>
        <tissue evidence="2">Leaf</tissue>
    </source>
</reference>
<accession>A0ABD1HUK9</accession>